<organism evidence="3 4">
    <name type="scientific">Nocardioides anomalus</name>
    <dbReference type="NCBI Taxonomy" id="2712223"/>
    <lineage>
        <taxon>Bacteria</taxon>
        <taxon>Bacillati</taxon>
        <taxon>Actinomycetota</taxon>
        <taxon>Actinomycetes</taxon>
        <taxon>Propionibacteriales</taxon>
        <taxon>Nocardioidaceae</taxon>
        <taxon>Nocardioides</taxon>
    </lineage>
</organism>
<dbReference type="GO" id="GO:0016787">
    <property type="term" value="F:hydrolase activity"/>
    <property type="evidence" value="ECO:0007669"/>
    <property type="project" value="UniProtKB-KW"/>
</dbReference>
<dbReference type="EMBL" id="CP049257">
    <property type="protein sequence ID" value="QIG45026.1"/>
    <property type="molecule type" value="Genomic_DNA"/>
</dbReference>
<dbReference type="SFLD" id="SFLDS00003">
    <property type="entry name" value="Haloacid_Dehalogenase"/>
    <property type="match status" value="1"/>
</dbReference>
<sequence length="280" mass="29680">MSCARSPATWSRGAQCAARAGSGRPSAATGATAAPPNRDRLLTDTVHEPRTDAVASANPGHRWSAPPGGHRHTVPRYDAVLFDLLSALLDSWSLWDDVAGDEATGRRWRHRYLAITYATGAYVPYEDLVARAAADEGLDPGLPGELVRRWDELAPWPEAPGVVAALAEHARVGVVTNCSVPLGRRAAARVGVPFDVVVTAEEAGAYKPRPTAYLRAADELGLAPDRVLFVAGSRYDLAGAAGAGLDVWWHNRVGLDGDPDHPPVAEHPTLDVLPGFLTSG</sequence>
<dbReference type="InterPro" id="IPR036412">
    <property type="entry name" value="HAD-like_sf"/>
</dbReference>
<dbReference type="Proteomes" id="UP000502996">
    <property type="component" value="Chromosome"/>
</dbReference>
<dbReference type="InterPro" id="IPR023198">
    <property type="entry name" value="PGP-like_dom2"/>
</dbReference>
<proteinExistence type="predicted"/>
<dbReference type="PANTHER" id="PTHR43316:SF3">
    <property type="entry name" value="HALOACID DEHALOGENASE, TYPE II (AFU_ORTHOLOGUE AFUA_2G07750)-RELATED"/>
    <property type="match status" value="1"/>
</dbReference>
<evidence type="ECO:0000313" key="4">
    <source>
        <dbReference type="Proteomes" id="UP000502996"/>
    </source>
</evidence>
<dbReference type="PANTHER" id="PTHR43316">
    <property type="entry name" value="HYDROLASE, HALOACID DELAHOGENASE-RELATED"/>
    <property type="match status" value="1"/>
</dbReference>
<dbReference type="SFLD" id="SFLDG01129">
    <property type="entry name" value="C1.5:_HAD__Beta-PGM__Phosphata"/>
    <property type="match status" value="1"/>
</dbReference>
<dbReference type="InterPro" id="IPR023214">
    <property type="entry name" value="HAD_sf"/>
</dbReference>
<dbReference type="PRINTS" id="PR00413">
    <property type="entry name" value="HADHALOGNASE"/>
</dbReference>
<reference evidence="3 4" key="1">
    <citation type="submission" date="2020-02" db="EMBL/GenBank/DDBJ databases">
        <title>Full genome sequence of Nocardioides sp. R-3366.</title>
        <authorList>
            <person name="Im W.-T."/>
        </authorList>
    </citation>
    <scope>NUCLEOTIDE SEQUENCE [LARGE SCALE GENOMIC DNA]</scope>
    <source>
        <strain evidence="3 4">R-3366</strain>
    </source>
</reference>
<protein>
    <submittedName>
        <fullName evidence="3">HAD-IA family hydrolase</fullName>
    </submittedName>
</protein>
<feature type="compositionally biased region" description="Low complexity" evidence="2">
    <location>
        <begin position="17"/>
        <end position="36"/>
    </location>
</feature>
<dbReference type="NCBIfam" id="TIGR01549">
    <property type="entry name" value="HAD-SF-IA-v1"/>
    <property type="match status" value="1"/>
</dbReference>
<name>A0A6G6WIJ5_9ACTN</name>
<accession>A0A6G6WIJ5</accession>
<dbReference type="InterPro" id="IPR006439">
    <property type="entry name" value="HAD-SF_hydro_IA"/>
</dbReference>
<keyword evidence="1 3" id="KW-0378">Hydrolase</keyword>
<feature type="region of interest" description="Disordered" evidence="2">
    <location>
        <begin position="15"/>
        <end position="39"/>
    </location>
</feature>
<dbReference type="InterPro" id="IPR051540">
    <property type="entry name" value="S-2-haloacid_dehalogenase"/>
</dbReference>
<keyword evidence="4" id="KW-1185">Reference proteome</keyword>
<dbReference type="KEGG" id="nano:G5V58_21640"/>
<dbReference type="AlphaFoldDB" id="A0A6G6WIJ5"/>
<dbReference type="Pfam" id="PF00702">
    <property type="entry name" value="Hydrolase"/>
    <property type="match status" value="1"/>
</dbReference>
<evidence type="ECO:0000256" key="2">
    <source>
        <dbReference type="SAM" id="MobiDB-lite"/>
    </source>
</evidence>
<dbReference type="Gene3D" id="3.40.50.1000">
    <property type="entry name" value="HAD superfamily/HAD-like"/>
    <property type="match status" value="1"/>
</dbReference>
<dbReference type="SUPFAM" id="SSF56784">
    <property type="entry name" value="HAD-like"/>
    <property type="match status" value="1"/>
</dbReference>
<evidence type="ECO:0000256" key="1">
    <source>
        <dbReference type="ARBA" id="ARBA00022801"/>
    </source>
</evidence>
<gene>
    <name evidence="3" type="ORF">G5V58_21640</name>
</gene>
<dbReference type="Gene3D" id="1.10.150.240">
    <property type="entry name" value="Putative phosphatase, domain 2"/>
    <property type="match status" value="1"/>
</dbReference>
<dbReference type="NCBIfam" id="TIGR01493">
    <property type="entry name" value="HAD-SF-IA-v2"/>
    <property type="match status" value="1"/>
</dbReference>
<evidence type="ECO:0000313" key="3">
    <source>
        <dbReference type="EMBL" id="QIG45026.1"/>
    </source>
</evidence>